<protein>
    <submittedName>
        <fullName evidence="1">Uncharacterized protein</fullName>
    </submittedName>
</protein>
<organism evidence="1 2">
    <name type="scientific">Pseudonocardia alni</name>
    <name type="common">Amycolata alni</name>
    <dbReference type="NCBI Taxonomy" id="33907"/>
    <lineage>
        <taxon>Bacteria</taxon>
        <taxon>Bacillati</taxon>
        <taxon>Actinomycetota</taxon>
        <taxon>Actinomycetes</taxon>
        <taxon>Pseudonocardiales</taxon>
        <taxon>Pseudonocardiaceae</taxon>
        <taxon>Pseudonocardia</taxon>
    </lineage>
</organism>
<dbReference type="Proteomes" id="UP000549695">
    <property type="component" value="Unassembled WGS sequence"/>
</dbReference>
<evidence type="ECO:0000313" key="2">
    <source>
        <dbReference type="Proteomes" id="UP000549695"/>
    </source>
</evidence>
<dbReference type="GeneID" id="98050934"/>
<accession>A0A852VXH9</accession>
<name>A0A852VXH9_PSEA5</name>
<dbReference type="EMBL" id="JACCCZ010000001">
    <property type="protein sequence ID" value="NYG00839.1"/>
    <property type="molecule type" value="Genomic_DNA"/>
</dbReference>
<comment type="caution">
    <text evidence="1">The sequence shown here is derived from an EMBL/GenBank/DDBJ whole genome shotgun (WGS) entry which is preliminary data.</text>
</comment>
<dbReference type="AlphaFoldDB" id="A0A852VXH9"/>
<evidence type="ECO:0000313" key="1">
    <source>
        <dbReference type="EMBL" id="NYG00839.1"/>
    </source>
</evidence>
<gene>
    <name evidence="1" type="ORF">HDA37_001124</name>
</gene>
<sequence length="57" mass="5701">MVDFGGVRLGRACADGAVLDDADVHIGRVRDGGEVVDHAGVHIGRVGAPPEAPQAAA</sequence>
<keyword evidence="2" id="KW-1185">Reference proteome</keyword>
<reference evidence="1 2" key="1">
    <citation type="submission" date="2020-07" db="EMBL/GenBank/DDBJ databases">
        <title>Sequencing the genomes of 1000 actinobacteria strains.</title>
        <authorList>
            <person name="Klenk H.-P."/>
        </authorList>
    </citation>
    <scope>NUCLEOTIDE SEQUENCE [LARGE SCALE GENOMIC DNA]</scope>
    <source>
        <strain evidence="1 2">DSM 44749</strain>
    </source>
</reference>
<dbReference type="RefSeq" id="WP_179760445.1">
    <property type="nucleotide sequence ID" value="NZ_BAAAJZ010000008.1"/>
</dbReference>
<proteinExistence type="predicted"/>